<feature type="transmembrane region" description="Helical" evidence="1">
    <location>
        <begin position="148"/>
        <end position="167"/>
    </location>
</feature>
<sequence>MNICNWISLSNYVKPVVAVMSLVFVAALLVPDLGFAAKDWNNWPEGGNGSQVLTDERMNVFLGSSNINVKLGVAVAAAIIVYVTCLFLFKVLIRKEQPPAKVFMVTFSLLFISWYVVLFICFSEYTVIQAYALDISVGDYLQKLNLQLVLFSFFGWVVVSLIISTLMRGNAVNNSCEKDNANTNRI</sequence>
<evidence type="ECO:0000313" key="2">
    <source>
        <dbReference type="EMBL" id="VAW41670.1"/>
    </source>
</evidence>
<gene>
    <name evidence="2" type="ORF">MNBD_CHLOROFLEXI01-516</name>
</gene>
<keyword evidence="1" id="KW-0812">Transmembrane</keyword>
<reference evidence="2" key="1">
    <citation type="submission" date="2018-06" db="EMBL/GenBank/DDBJ databases">
        <authorList>
            <person name="Zhirakovskaya E."/>
        </authorList>
    </citation>
    <scope>NUCLEOTIDE SEQUENCE</scope>
</reference>
<keyword evidence="1" id="KW-1133">Transmembrane helix</keyword>
<proteinExistence type="predicted"/>
<accession>A0A3B0VMF0</accession>
<feature type="transmembrane region" description="Helical" evidence="1">
    <location>
        <begin position="105"/>
        <end position="128"/>
    </location>
</feature>
<feature type="transmembrane region" description="Helical" evidence="1">
    <location>
        <begin position="12"/>
        <end position="30"/>
    </location>
</feature>
<evidence type="ECO:0000256" key="1">
    <source>
        <dbReference type="SAM" id="Phobius"/>
    </source>
</evidence>
<name>A0A3B0VMF0_9ZZZZ</name>
<dbReference type="AlphaFoldDB" id="A0A3B0VMF0"/>
<keyword evidence="1" id="KW-0472">Membrane</keyword>
<organism evidence="2">
    <name type="scientific">hydrothermal vent metagenome</name>
    <dbReference type="NCBI Taxonomy" id="652676"/>
    <lineage>
        <taxon>unclassified sequences</taxon>
        <taxon>metagenomes</taxon>
        <taxon>ecological metagenomes</taxon>
    </lineage>
</organism>
<feature type="transmembrane region" description="Helical" evidence="1">
    <location>
        <begin position="71"/>
        <end position="93"/>
    </location>
</feature>
<dbReference type="EMBL" id="UOEU01000852">
    <property type="protein sequence ID" value="VAW41670.1"/>
    <property type="molecule type" value="Genomic_DNA"/>
</dbReference>
<protein>
    <submittedName>
        <fullName evidence="2">Uncharacterized protein</fullName>
    </submittedName>
</protein>